<dbReference type="Pfam" id="PF11700">
    <property type="entry name" value="ATG22"/>
    <property type="match status" value="2"/>
</dbReference>
<keyword evidence="11" id="KW-1185">Reference proteome</keyword>
<evidence type="ECO:0000256" key="1">
    <source>
        <dbReference type="ARBA" id="ARBA00004127"/>
    </source>
</evidence>
<reference evidence="10" key="1">
    <citation type="submission" date="2021-06" db="EMBL/GenBank/DDBJ databases">
        <title>Genome Sequence of Mortierella hyaline Strain SCG-10, a Cold-Adapted, Nitrate-Reducing Fungus Isolated from Soil in Minnesota, USA.</title>
        <authorList>
            <person name="Aldossari N."/>
        </authorList>
    </citation>
    <scope>NUCLEOTIDE SEQUENCE</scope>
    <source>
        <strain evidence="10">SCG-10</strain>
    </source>
</reference>
<dbReference type="AlphaFoldDB" id="A0A9P7XVM0"/>
<dbReference type="CDD" id="cd17483">
    <property type="entry name" value="MFS_Atg22_like"/>
    <property type="match status" value="1"/>
</dbReference>
<feature type="transmembrane region" description="Helical" evidence="9">
    <location>
        <begin position="312"/>
        <end position="332"/>
    </location>
</feature>
<keyword evidence="7 9" id="KW-1133">Transmembrane helix</keyword>
<feature type="transmembrane region" description="Helical" evidence="9">
    <location>
        <begin position="376"/>
        <end position="398"/>
    </location>
</feature>
<feature type="transmembrane region" description="Helical" evidence="9">
    <location>
        <begin position="185"/>
        <end position="211"/>
    </location>
</feature>
<keyword evidence="9" id="KW-0072">Autophagy</keyword>
<protein>
    <recommendedName>
        <fullName evidence="9">Autophagy-related protein</fullName>
    </recommendedName>
</protein>
<evidence type="ECO:0000256" key="7">
    <source>
        <dbReference type="ARBA" id="ARBA00022989"/>
    </source>
</evidence>
<feature type="transmembrane region" description="Helical" evidence="9">
    <location>
        <begin position="344"/>
        <end position="364"/>
    </location>
</feature>
<keyword evidence="5 9" id="KW-0812">Transmembrane</keyword>
<evidence type="ECO:0000256" key="8">
    <source>
        <dbReference type="ARBA" id="ARBA00023136"/>
    </source>
</evidence>
<dbReference type="Gene3D" id="1.20.1250.20">
    <property type="entry name" value="MFS general substrate transporter like domains"/>
    <property type="match status" value="1"/>
</dbReference>
<dbReference type="GO" id="GO:0032974">
    <property type="term" value="P:amino acid transmembrane export from vacuole"/>
    <property type="evidence" value="ECO:0007669"/>
    <property type="project" value="InterPro"/>
</dbReference>
<keyword evidence="3 9" id="KW-0813">Transport</keyword>
<feature type="transmembrane region" description="Helical" evidence="9">
    <location>
        <begin position="442"/>
        <end position="460"/>
    </location>
</feature>
<dbReference type="SUPFAM" id="SSF103473">
    <property type="entry name" value="MFS general substrate transporter"/>
    <property type="match status" value="1"/>
</dbReference>
<sequence>MATGKFNLANISDTDVVSLEEKQTPQQTVRPLKRTEVWAWYIQSSTFCGYGWISAFMLVPVLIQDMASKYGVEVSDHSIPCDTTVAAFKCVTNVFGYYVDPGAFSLYISSLGSILSFFVSLSISAVADHGLLSPIGWICYNICSVFAHSFLPVYGRVHPDVLEAVARGESKSVIRKLEEQVINDISAFGFTFANLGTILIYGVCIGLSILLHGSYMSLEIAIAFTGVWWLMWIVIAAPWLDARPGPPMPKGQNWVVYSWKKTFKTVAAVRKLPEIFKFIVAWFILSDGINTITAILFVILYRDLAFSHLSSLYVSALLALTACTGSYVFMLIRRMWKLSTMTMNMICLALYIVELVYLVGAPYFTTSFGLRNVWEGWFFMGYNGFIISTFFGSSRVMLSELCPPGDESEWFSLYLLADKGSSWVGPFISGAIFTVTGDYRRAFWFPLALTVAGTGLLGMINMDRGKDQAEQFALERDAASPQEH</sequence>
<evidence type="ECO:0000313" key="10">
    <source>
        <dbReference type="EMBL" id="KAG9067986.1"/>
    </source>
</evidence>
<keyword evidence="4 9" id="KW-0926">Vacuole</keyword>
<proteinExistence type="inferred from homology"/>
<dbReference type="InterPro" id="IPR050495">
    <property type="entry name" value="ATG22/LtaA_families"/>
</dbReference>
<feature type="transmembrane region" description="Helical" evidence="9">
    <location>
        <begin position="104"/>
        <end position="127"/>
    </location>
</feature>
<evidence type="ECO:0000256" key="3">
    <source>
        <dbReference type="ARBA" id="ARBA00022448"/>
    </source>
</evidence>
<feature type="transmembrane region" description="Helical" evidence="9">
    <location>
        <begin position="217"/>
        <end position="240"/>
    </location>
</feature>
<gene>
    <name evidence="10" type="primary">ATG22_6</name>
    <name evidence="10" type="ORF">KI688_011577</name>
</gene>
<dbReference type="InterPro" id="IPR036259">
    <property type="entry name" value="MFS_trans_sf"/>
</dbReference>
<evidence type="ECO:0000256" key="4">
    <source>
        <dbReference type="ARBA" id="ARBA00022554"/>
    </source>
</evidence>
<organism evidence="10 11">
    <name type="scientific">Linnemannia hyalina</name>
    <dbReference type="NCBI Taxonomy" id="64524"/>
    <lineage>
        <taxon>Eukaryota</taxon>
        <taxon>Fungi</taxon>
        <taxon>Fungi incertae sedis</taxon>
        <taxon>Mucoromycota</taxon>
        <taxon>Mortierellomycotina</taxon>
        <taxon>Mortierellomycetes</taxon>
        <taxon>Mortierellales</taxon>
        <taxon>Mortierellaceae</taxon>
        <taxon>Linnemannia</taxon>
    </lineage>
</organism>
<evidence type="ECO:0000256" key="5">
    <source>
        <dbReference type="ARBA" id="ARBA00022692"/>
    </source>
</evidence>
<dbReference type="GO" id="GO:0005774">
    <property type="term" value="C:vacuolar membrane"/>
    <property type="evidence" value="ECO:0007669"/>
    <property type="project" value="UniProtKB-SubCell"/>
</dbReference>
<dbReference type="Proteomes" id="UP000707451">
    <property type="component" value="Unassembled WGS sequence"/>
</dbReference>
<dbReference type="PANTHER" id="PTHR23519">
    <property type="entry name" value="AUTOPHAGY-RELATED PROTEIN 22"/>
    <property type="match status" value="1"/>
</dbReference>
<dbReference type="EMBL" id="JAHRHY010000007">
    <property type="protein sequence ID" value="KAG9067986.1"/>
    <property type="molecule type" value="Genomic_DNA"/>
</dbReference>
<dbReference type="PANTHER" id="PTHR23519:SF1">
    <property type="entry name" value="AUTOPHAGY-RELATED PROTEIN 22"/>
    <property type="match status" value="1"/>
</dbReference>
<dbReference type="GO" id="GO:0006914">
    <property type="term" value="P:autophagy"/>
    <property type="evidence" value="ECO:0007669"/>
    <property type="project" value="UniProtKB-KW"/>
</dbReference>
<comment type="subcellular location">
    <subcellularLocation>
        <location evidence="1">Endomembrane system</location>
        <topology evidence="1">Multi-pass membrane protein</topology>
    </subcellularLocation>
    <subcellularLocation>
        <location evidence="9">Vacuole membrane</location>
        <topology evidence="9">Multi-pass membrane protein</topology>
    </subcellularLocation>
</comment>
<dbReference type="InterPro" id="IPR044738">
    <property type="entry name" value="Atg22"/>
</dbReference>
<comment type="similarity">
    <text evidence="2 9">Belongs to the ATG22 family.</text>
</comment>
<dbReference type="InterPro" id="IPR024671">
    <property type="entry name" value="Atg22-like"/>
</dbReference>
<feature type="transmembrane region" description="Helical" evidence="9">
    <location>
        <begin position="410"/>
        <end position="436"/>
    </location>
</feature>
<keyword evidence="6 9" id="KW-0029">Amino-acid transport</keyword>
<accession>A0A9P7XVM0</accession>
<evidence type="ECO:0000256" key="2">
    <source>
        <dbReference type="ARBA" id="ARBA00006978"/>
    </source>
</evidence>
<name>A0A9P7XVM0_9FUNG</name>
<evidence type="ECO:0000256" key="9">
    <source>
        <dbReference type="RuleBase" id="RU363073"/>
    </source>
</evidence>
<feature type="transmembrane region" description="Helical" evidence="9">
    <location>
        <begin position="38"/>
        <end position="63"/>
    </location>
</feature>
<keyword evidence="8 9" id="KW-0472">Membrane</keyword>
<dbReference type="GO" id="GO:0012505">
    <property type="term" value="C:endomembrane system"/>
    <property type="evidence" value="ECO:0007669"/>
    <property type="project" value="UniProtKB-SubCell"/>
</dbReference>
<evidence type="ECO:0000313" key="11">
    <source>
        <dbReference type="Proteomes" id="UP000707451"/>
    </source>
</evidence>
<feature type="transmembrane region" description="Helical" evidence="9">
    <location>
        <begin position="279"/>
        <end position="300"/>
    </location>
</feature>
<evidence type="ECO:0000256" key="6">
    <source>
        <dbReference type="ARBA" id="ARBA00022970"/>
    </source>
</evidence>
<comment type="function">
    <text evidence="9">Vacuolar effluxer which mediate the efflux of amino acids resulting from autophagic degradation. The release of autophagic amino acids allows the maintenance of protein synthesis and viability during nitrogen starvation.</text>
</comment>
<comment type="caution">
    <text evidence="10">The sequence shown here is derived from an EMBL/GenBank/DDBJ whole genome shotgun (WGS) entry which is preliminary data.</text>
</comment>
<dbReference type="OrthoDB" id="192733at2759"/>